<gene>
    <name evidence="1" type="ORF">FJZ47_07035</name>
</gene>
<accession>A0A937VZP2</accession>
<proteinExistence type="predicted"/>
<protein>
    <recommendedName>
        <fullName evidence="3">Tetratricopeptide repeat protein</fullName>
    </recommendedName>
</protein>
<dbReference type="AlphaFoldDB" id="A0A937VZP2"/>
<evidence type="ECO:0000313" key="1">
    <source>
        <dbReference type="EMBL" id="MBM3223538.1"/>
    </source>
</evidence>
<dbReference type="SUPFAM" id="SSF48452">
    <property type="entry name" value="TPR-like"/>
    <property type="match status" value="1"/>
</dbReference>
<dbReference type="Proteomes" id="UP000712673">
    <property type="component" value="Unassembled WGS sequence"/>
</dbReference>
<comment type="caution">
    <text evidence="1">The sequence shown here is derived from an EMBL/GenBank/DDBJ whole genome shotgun (WGS) entry which is preliminary data.</text>
</comment>
<dbReference type="InterPro" id="IPR019734">
    <property type="entry name" value="TPR_rpt"/>
</dbReference>
<organism evidence="1 2">
    <name type="scientific">Tectimicrobiota bacterium</name>
    <dbReference type="NCBI Taxonomy" id="2528274"/>
    <lineage>
        <taxon>Bacteria</taxon>
        <taxon>Pseudomonadati</taxon>
        <taxon>Nitrospinota/Tectimicrobiota group</taxon>
        <taxon>Candidatus Tectimicrobiota</taxon>
    </lineage>
</organism>
<dbReference type="Gene3D" id="1.25.40.10">
    <property type="entry name" value="Tetratricopeptide repeat domain"/>
    <property type="match status" value="1"/>
</dbReference>
<dbReference type="PANTHER" id="PTHR47908">
    <property type="match status" value="1"/>
</dbReference>
<dbReference type="EMBL" id="VGLS01000158">
    <property type="protein sequence ID" value="MBM3223538.1"/>
    <property type="molecule type" value="Genomic_DNA"/>
</dbReference>
<evidence type="ECO:0008006" key="3">
    <source>
        <dbReference type="Google" id="ProtNLM"/>
    </source>
</evidence>
<dbReference type="InterPro" id="IPR011990">
    <property type="entry name" value="TPR-like_helical_dom_sf"/>
</dbReference>
<dbReference type="PANTHER" id="PTHR47908:SF2">
    <property type="entry name" value="TETRATRICOPEPTIDE REPEAT (TPR)-LIKE SUPERFAMILY PROTEIN"/>
    <property type="match status" value="1"/>
</dbReference>
<name>A0A937VZP2_UNCTE</name>
<sequence length="208" mass="23750">MHRMTLLEQERQQLTARLAAAPQSPQLYIQRGMIAFKLGAIAEAIADFDAAERLDEGLTPYLWQRGLAYYYAERFAEGARQFEIDLRVNGHDVEETVWRYLCQARLSGTAIARASLLPVRSDARPVMAWIYQLFAGECAVSAVLQRAQEAGRRERFYSHLYVGLYYEAAGEATQAREHITQAAAMQVLDDYMGWLAMVHQRVRGWDND</sequence>
<evidence type="ECO:0000313" key="2">
    <source>
        <dbReference type="Proteomes" id="UP000712673"/>
    </source>
</evidence>
<dbReference type="SMART" id="SM00028">
    <property type="entry name" value="TPR"/>
    <property type="match status" value="3"/>
</dbReference>
<reference evidence="1" key="1">
    <citation type="submission" date="2019-03" db="EMBL/GenBank/DDBJ databases">
        <title>Lake Tanganyika Metagenome-Assembled Genomes (MAGs).</title>
        <authorList>
            <person name="Tran P."/>
        </authorList>
    </citation>
    <scope>NUCLEOTIDE SEQUENCE</scope>
    <source>
        <strain evidence="1">K_DeepCast_65m_m2_066</strain>
    </source>
</reference>